<keyword evidence="1" id="KW-0805">Transcription regulation</keyword>
<evidence type="ECO:0000313" key="3">
    <source>
        <dbReference type="EMBL" id="GIJ26386.1"/>
    </source>
</evidence>
<protein>
    <recommendedName>
        <fullName evidence="5">Zinc-finger domain-containing protein</fullName>
    </recommendedName>
</protein>
<dbReference type="Gene3D" id="1.10.10.1320">
    <property type="entry name" value="Anti-sigma factor, zinc-finger domain"/>
    <property type="match status" value="1"/>
</dbReference>
<keyword evidence="2" id="KW-0804">Transcription</keyword>
<dbReference type="EMBL" id="BOPC01000020">
    <property type="protein sequence ID" value="GIJ26386.1"/>
    <property type="molecule type" value="Genomic_DNA"/>
</dbReference>
<evidence type="ECO:0000313" key="4">
    <source>
        <dbReference type="Proteomes" id="UP000653076"/>
    </source>
</evidence>
<gene>
    <name evidence="3" type="ORF">Vqi01_15480</name>
</gene>
<sequence>MRDHSEGHRGTCLDGAPYLLGALRPVAAYAFEEHLIECGTCQDACDDLGPIATVLSGIPTAEAIVLLEGRICAAAEGREAPPARTRRQIG</sequence>
<reference evidence="3 4" key="1">
    <citation type="submission" date="2021-01" db="EMBL/GenBank/DDBJ databases">
        <title>Whole genome shotgun sequence of Verrucosispora qiuiae NBRC 106684.</title>
        <authorList>
            <person name="Komaki H."/>
            <person name="Tamura T."/>
        </authorList>
    </citation>
    <scope>NUCLEOTIDE SEQUENCE [LARGE SCALE GENOMIC DNA]</scope>
    <source>
        <strain evidence="3 4">NBRC 106684</strain>
    </source>
</reference>
<evidence type="ECO:0000256" key="2">
    <source>
        <dbReference type="ARBA" id="ARBA00023163"/>
    </source>
</evidence>
<name>A0ABQ4J886_9ACTN</name>
<comment type="caution">
    <text evidence="3">The sequence shown here is derived from an EMBL/GenBank/DDBJ whole genome shotgun (WGS) entry which is preliminary data.</text>
</comment>
<evidence type="ECO:0000256" key="1">
    <source>
        <dbReference type="ARBA" id="ARBA00023015"/>
    </source>
</evidence>
<proteinExistence type="predicted"/>
<organism evidence="3 4">
    <name type="scientific">Micromonospora qiuiae</name>
    <dbReference type="NCBI Taxonomy" id="502268"/>
    <lineage>
        <taxon>Bacteria</taxon>
        <taxon>Bacillati</taxon>
        <taxon>Actinomycetota</taxon>
        <taxon>Actinomycetes</taxon>
        <taxon>Micromonosporales</taxon>
        <taxon>Micromonosporaceae</taxon>
        <taxon>Micromonospora</taxon>
    </lineage>
</organism>
<dbReference type="InterPro" id="IPR041916">
    <property type="entry name" value="Anti_sigma_zinc_sf"/>
</dbReference>
<keyword evidence="4" id="KW-1185">Reference proteome</keyword>
<evidence type="ECO:0008006" key="5">
    <source>
        <dbReference type="Google" id="ProtNLM"/>
    </source>
</evidence>
<accession>A0ABQ4J886</accession>
<dbReference type="RefSeq" id="WP_204033907.1">
    <property type="nucleotide sequence ID" value="NZ_BOPC01000020.1"/>
</dbReference>
<dbReference type="Proteomes" id="UP000653076">
    <property type="component" value="Unassembled WGS sequence"/>
</dbReference>